<dbReference type="NCBIfam" id="TIGR00254">
    <property type="entry name" value="GGDEF"/>
    <property type="match status" value="1"/>
</dbReference>
<feature type="transmembrane region" description="Helical" evidence="4">
    <location>
        <begin position="32"/>
        <end position="51"/>
    </location>
</feature>
<reference evidence="6 7" key="1">
    <citation type="submission" date="2017-08" db="EMBL/GenBank/DDBJ databases">
        <title>Draft Genome Sequence of Loktanella cinnabarina Strain XM1, Isolated from Coastal Surface Water.</title>
        <authorList>
            <person name="Ma R."/>
            <person name="Wang J."/>
            <person name="Wang Q."/>
            <person name="Ma Z."/>
            <person name="Li J."/>
            <person name="Chen L."/>
        </authorList>
    </citation>
    <scope>NUCLEOTIDE SEQUENCE [LARGE SCALE GENOMIC DNA]</scope>
    <source>
        <strain evidence="6 7">XM1</strain>
    </source>
</reference>
<keyword evidence="4" id="KW-1133">Transmembrane helix</keyword>
<dbReference type="EC" id="2.7.7.65" evidence="1"/>
<feature type="region of interest" description="Disordered" evidence="3">
    <location>
        <begin position="451"/>
        <end position="484"/>
    </location>
</feature>
<evidence type="ECO:0000256" key="2">
    <source>
        <dbReference type="ARBA" id="ARBA00034247"/>
    </source>
</evidence>
<dbReference type="GO" id="GO:1902201">
    <property type="term" value="P:negative regulation of bacterial-type flagellum-dependent cell motility"/>
    <property type="evidence" value="ECO:0007669"/>
    <property type="project" value="TreeGrafter"/>
</dbReference>
<keyword evidence="7" id="KW-1185">Reference proteome</keyword>
<dbReference type="GO" id="GO:0052621">
    <property type="term" value="F:diguanylate cyclase activity"/>
    <property type="evidence" value="ECO:0007669"/>
    <property type="project" value="UniProtKB-EC"/>
</dbReference>
<evidence type="ECO:0000256" key="3">
    <source>
        <dbReference type="SAM" id="MobiDB-lite"/>
    </source>
</evidence>
<feature type="transmembrane region" description="Helical" evidence="4">
    <location>
        <begin position="95"/>
        <end position="115"/>
    </location>
</feature>
<dbReference type="Pfam" id="PF00990">
    <property type="entry name" value="GGDEF"/>
    <property type="match status" value="1"/>
</dbReference>
<dbReference type="CDD" id="cd01949">
    <property type="entry name" value="GGDEF"/>
    <property type="match status" value="1"/>
</dbReference>
<evidence type="ECO:0000256" key="1">
    <source>
        <dbReference type="ARBA" id="ARBA00012528"/>
    </source>
</evidence>
<dbReference type="PANTHER" id="PTHR45138:SF9">
    <property type="entry name" value="DIGUANYLATE CYCLASE DGCM-RELATED"/>
    <property type="match status" value="1"/>
</dbReference>
<sequence>MPLVSARQLSARNFGEVRDAIRIIRWVDGFRGWLSLAAGALCLLAFAGYVFDLRALYLPVAEGGGTHPLTALAALAALVLALARMARGGLAGRGLAAFVLLLLALRAGELLWPATPLPIGQWLGALSLSPTTHPGTMTGLNSLIALAGIATALLVGRRSALGMAALAAAAGVCGVVIIAYSYALEPNAGGMSPVTTLITLLLVLATVGRHMNPLALRLLMAESSVSRMLRLQLGLALGGFWIGGLLLLQLQPGQWTTVAPLFTTVMLVLAAAGLMSTVAMLAGTENARQLQQAALERLSVTDALTGLANRRACDVFAQRVVPAAEREGTGLAVVLIDIDKFKVVNDRFGHAAGDRLLSEVGHLLPRWLRRSDLAARWGGEEFLLILGTTRLTGAIALSERVRGCFEKRLSLPDGSGPVTVSIGCAELLPGETTIDAAISRADAALYRAKAAGRNRVEPRPPEPLPAPPVPPKAGKARRAADAMG</sequence>
<dbReference type="FunFam" id="3.30.70.270:FF:000001">
    <property type="entry name" value="Diguanylate cyclase domain protein"/>
    <property type="match status" value="1"/>
</dbReference>
<dbReference type="OrthoDB" id="9812260at2"/>
<feature type="compositionally biased region" description="Pro residues" evidence="3">
    <location>
        <begin position="461"/>
        <end position="471"/>
    </location>
</feature>
<dbReference type="Gene3D" id="3.30.70.270">
    <property type="match status" value="1"/>
</dbReference>
<evidence type="ECO:0000313" key="6">
    <source>
        <dbReference type="EMBL" id="PHP29540.1"/>
    </source>
</evidence>
<feature type="transmembrane region" description="Helical" evidence="4">
    <location>
        <begin position="229"/>
        <end position="249"/>
    </location>
</feature>
<dbReference type="Proteomes" id="UP000221860">
    <property type="component" value="Unassembled WGS sequence"/>
</dbReference>
<organism evidence="6 7">
    <name type="scientific">Limimaricola cinnabarinus</name>
    <dbReference type="NCBI Taxonomy" id="1125964"/>
    <lineage>
        <taxon>Bacteria</taxon>
        <taxon>Pseudomonadati</taxon>
        <taxon>Pseudomonadota</taxon>
        <taxon>Alphaproteobacteria</taxon>
        <taxon>Rhodobacterales</taxon>
        <taxon>Paracoccaceae</taxon>
        <taxon>Limimaricola</taxon>
    </lineage>
</organism>
<feature type="transmembrane region" description="Helical" evidence="4">
    <location>
        <begin position="135"/>
        <end position="156"/>
    </location>
</feature>
<feature type="transmembrane region" description="Helical" evidence="4">
    <location>
        <begin position="261"/>
        <end position="282"/>
    </location>
</feature>
<accession>A0A2G1MLN9</accession>
<feature type="transmembrane region" description="Helical" evidence="4">
    <location>
        <begin position="190"/>
        <end position="208"/>
    </location>
</feature>
<feature type="transmembrane region" description="Helical" evidence="4">
    <location>
        <begin position="63"/>
        <end position="83"/>
    </location>
</feature>
<dbReference type="RefSeq" id="WP_099272972.1">
    <property type="nucleotide sequence ID" value="NZ_KZ304951.1"/>
</dbReference>
<dbReference type="GO" id="GO:0005886">
    <property type="term" value="C:plasma membrane"/>
    <property type="evidence" value="ECO:0007669"/>
    <property type="project" value="TreeGrafter"/>
</dbReference>
<comment type="caution">
    <text evidence="6">The sequence shown here is derived from an EMBL/GenBank/DDBJ whole genome shotgun (WGS) entry which is preliminary data.</text>
</comment>
<evidence type="ECO:0000259" key="5">
    <source>
        <dbReference type="PROSITE" id="PS50887"/>
    </source>
</evidence>
<dbReference type="PROSITE" id="PS50887">
    <property type="entry name" value="GGDEF"/>
    <property type="match status" value="1"/>
</dbReference>
<proteinExistence type="predicted"/>
<dbReference type="PANTHER" id="PTHR45138">
    <property type="entry name" value="REGULATORY COMPONENTS OF SENSORY TRANSDUCTION SYSTEM"/>
    <property type="match status" value="1"/>
</dbReference>
<keyword evidence="4" id="KW-0472">Membrane</keyword>
<dbReference type="SUPFAM" id="SSF55073">
    <property type="entry name" value="Nucleotide cyclase"/>
    <property type="match status" value="1"/>
</dbReference>
<feature type="domain" description="GGDEF" evidence="5">
    <location>
        <begin position="329"/>
        <end position="461"/>
    </location>
</feature>
<evidence type="ECO:0000313" key="7">
    <source>
        <dbReference type="Proteomes" id="UP000221860"/>
    </source>
</evidence>
<dbReference type="InterPro" id="IPR000160">
    <property type="entry name" value="GGDEF_dom"/>
</dbReference>
<comment type="catalytic activity">
    <reaction evidence="2">
        <text>2 GTP = 3',3'-c-di-GMP + 2 diphosphate</text>
        <dbReference type="Rhea" id="RHEA:24898"/>
        <dbReference type="ChEBI" id="CHEBI:33019"/>
        <dbReference type="ChEBI" id="CHEBI:37565"/>
        <dbReference type="ChEBI" id="CHEBI:58805"/>
        <dbReference type="EC" id="2.7.7.65"/>
    </reaction>
</comment>
<dbReference type="EMBL" id="NQWH01000001">
    <property type="protein sequence ID" value="PHP29540.1"/>
    <property type="molecule type" value="Genomic_DNA"/>
</dbReference>
<keyword evidence="4" id="KW-0812">Transmembrane</keyword>
<dbReference type="SMART" id="SM00267">
    <property type="entry name" value="GGDEF"/>
    <property type="match status" value="1"/>
</dbReference>
<dbReference type="InterPro" id="IPR050469">
    <property type="entry name" value="Diguanylate_Cyclase"/>
</dbReference>
<dbReference type="GO" id="GO:0043709">
    <property type="term" value="P:cell adhesion involved in single-species biofilm formation"/>
    <property type="evidence" value="ECO:0007669"/>
    <property type="project" value="TreeGrafter"/>
</dbReference>
<feature type="transmembrane region" description="Helical" evidence="4">
    <location>
        <begin position="163"/>
        <end position="184"/>
    </location>
</feature>
<gene>
    <name evidence="6" type="ORF">CJ301_00025</name>
</gene>
<evidence type="ECO:0000256" key="4">
    <source>
        <dbReference type="SAM" id="Phobius"/>
    </source>
</evidence>
<dbReference type="InterPro" id="IPR029787">
    <property type="entry name" value="Nucleotide_cyclase"/>
</dbReference>
<name>A0A2G1MLN9_9RHOB</name>
<protein>
    <recommendedName>
        <fullName evidence="1">diguanylate cyclase</fullName>
        <ecNumber evidence="1">2.7.7.65</ecNumber>
    </recommendedName>
</protein>
<dbReference type="InterPro" id="IPR043128">
    <property type="entry name" value="Rev_trsase/Diguanyl_cyclase"/>
</dbReference>
<dbReference type="AlphaFoldDB" id="A0A2G1MLN9"/>